<evidence type="ECO:0000256" key="2">
    <source>
        <dbReference type="ARBA" id="ARBA00011695"/>
    </source>
</evidence>
<comment type="subunit">
    <text evidence="2">Heterohexamer of two PFD-alpha type and four PFD-beta type subunits.</text>
</comment>
<dbReference type="InterPro" id="IPR009053">
    <property type="entry name" value="Prefoldin"/>
</dbReference>
<evidence type="ECO:0008006" key="6">
    <source>
        <dbReference type="Google" id="ProtNLM"/>
    </source>
</evidence>
<organism evidence="4 5">
    <name type="scientific">Wallemia ichthyophaga</name>
    <dbReference type="NCBI Taxonomy" id="245174"/>
    <lineage>
        <taxon>Eukaryota</taxon>
        <taxon>Fungi</taxon>
        <taxon>Dikarya</taxon>
        <taxon>Basidiomycota</taxon>
        <taxon>Wallemiomycotina</taxon>
        <taxon>Wallemiomycetes</taxon>
        <taxon>Wallemiales</taxon>
        <taxon>Wallemiaceae</taxon>
        <taxon>Wallemia</taxon>
    </lineage>
</organism>
<dbReference type="GO" id="GO:0005737">
    <property type="term" value="C:cytoplasm"/>
    <property type="evidence" value="ECO:0007669"/>
    <property type="project" value="UniProtKB-ARBA"/>
</dbReference>
<evidence type="ECO:0000313" key="5">
    <source>
        <dbReference type="Proteomes" id="UP000306954"/>
    </source>
</evidence>
<gene>
    <name evidence="4" type="ORF">E3P90_03221</name>
</gene>
<reference evidence="4 5" key="1">
    <citation type="submission" date="2019-03" db="EMBL/GenBank/DDBJ databases">
        <title>Sequencing 23 genomes of Wallemia ichthyophaga.</title>
        <authorList>
            <person name="Gostincar C."/>
        </authorList>
    </citation>
    <scope>NUCLEOTIDE SEQUENCE [LARGE SCALE GENOMIC DNA]</scope>
    <source>
        <strain evidence="4 5">EXF-8621</strain>
    </source>
</reference>
<dbReference type="InterPro" id="IPR004127">
    <property type="entry name" value="Prefoldin_subunit_alpha"/>
</dbReference>
<dbReference type="GO" id="GO:0006457">
    <property type="term" value="P:protein folding"/>
    <property type="evidence" value="ECO:0007669"/>
    <property type="project" value="InterPro"/>
</dbReference>
<keyword evidence="3" id="KW-0143">Chaperone</keyword>
<dbReference type="Pfam" id="PF02996">
    <property type="entry name" value="Prefoldin"/>
    <property type="match status" value="1"/>
</dbReference>
<dbReference type="Gene3D" id="1.10.287.370">
    <property type="match status" value="1"/>
</dbReference>
<dbReference type="EMBL" id="SPOF01000040">
    <property type="protein sequence ID" value="TIB09594.1"/>
    <property type="molecule type" value="Genomic_DNA"/>
</dbReference>
<comment type="caution">
    <text evidence="4">The sequence shown here is derived from an EMBL/GenBank/DDBJ whole genome shotgun (WGS) entry which is preliminary data.</text>
</comment>
<dbReference type="GO" id="GO:0007017">
    <property type="term" value="P:microtubule-based process"/>
    <property type="evidence" value="ECO:0007669"/>
    <property type="project" value="TreeGrafter"/>
</dbReference>
<dbReference type="GO" id="GO:0016272">
    <property type="term" value="C:prefoldin complex"/>
    <property type="evidence" value="ECO:0007669"/>
    <property type="project" value="InterPro"/>
</dbReference>
<dbReference type="GO" id="GO:0007021">
    <property type="term" value="P:tubulin complex assembly"/>
    <property type="evidence" value="ECO:0007669"/>
    <property type="project" value="TreeGrafter"/>
</dbReference>
<dbReference type="SUPFAM" id="SSF46579">
    <property type="entry name" value="Prefoldin"/>
    <property type="match status" value="1"/>
</dbReference>
<proteinExistence type="inferred from homology"/>
<dbReference type="PANTHER" id="PTHR12409:SF0">
    <property type="entry name" value="PREFOLDIN SUBUNIT 3"/>
    <property type="match status" value="1"/>
</dbReference>
<name>A0A4T0G9N7_WALIC</name>
<dbReference type="OrthoDB" id="6375174at2759"/>
<protein>
    <recommendedName>
        <fullName evidence="6">Prefoldin subunit 3</fullName>
    </recommendedName>
</protein>
<dbReference type="PANTHER" id="PTHR12409">
    <property type="entry name" value="PREFOLDIN SUBUNIT 3"/>
    <property type="match status" value="1"/>
</dbReference>
<comment type="similarity">
    <text evidence="1">Belongs to the prefoldin subunit alpha family.</text>
</comment>
<evidence type="ECO:0000256" key="3">
    <source>
        <dbReference type="ARBA" id="ARBA00023186"/>
    </source>
</evidence>
<evidence type="ECO:0000313" key="4">
    <source>
        <dbReference type="EMBL" id="TIB09594.1"/>
    </source>
</evidence>
<dbReference type="FunFam" id="1.10.287.370:FF:000001">
    <property type="entry name" value="Prefoldin subunit 3"/>
    <property type="match status" value="1"/>
</dbReference>
<dbReference type="AlphaFoldDB" id="A0A4T0G9N7"/>
<accession>A0A4T0G9N7</accession>
<dbReference type="InterPro" id="IPR016655">
    <property type="entry name" value="PFD3"/>
</dbReference>
<dbReference type="Proteomes" id="UP000306954">
    <property type="component" value="Unassembled WGS sequence"/>
</dbReference>
<sequence length="371" mass="41414">MSESVSTNPRNIPAAPFVADVVEYIGGEGAEVDSALKQFQEMASKYRYMEISLLQKKKSLDVKIPDISKTLSMVRHLHGANEDGTKTKTLFELHDTLYAEAELDKSDVVYLWLGANTMLSYTIPEAIALLEKKEKLAGVSYEQCNEDLEFIREQTTITDVNTARIWNFDVKRRREKREVEQQQEKDRHDLDGLLEAISAITERSWRYNDGYKHLFIGGQLTRTGKLIQSSTPAWMDTLYQRIEECTAVHPNYAELYAIQSGQGCAQGVKSTTATFTLGTHLVAQTDVSATPILLEPNSLLIVVDGGPPKIVPGCIDRVSSPPAHLLNSHLLKSPNCSRLARHGGHLTRSDGYVLNMYDIKRVTDAFKGVLG</sequence>
<dbReference type="CDD" id="cd23156">
    <property type="entry name" value="Prefoldin_3"/>
    <property type="match status" value="1"/>
</dbReference>
<dbReference type="GO" id="GO:0015631">
    <property type="term" value="F:tubulin binding"/>
    <property type="evidence" value="ECO:0007669"/>
    <property type="project" value="TreeGrafter"/>
</dbReference>
<evidence type="ECO:0000256" key="1">
    <source>
        <dbReference type="ARBA" id="ARBA00010048"/>
    </source>
</evidence>